<comment type="similarity">
    <text evidence="1">Belongs to the sigma-70 factor family. ECF subfamily.</text>
</comment>
<evidence type="ECO:0000256" key="1">
    <source>
        <dbReference type="ARBA" id="ARBA00010641"/>
    </source>
</evidence>
<dbReference type="Proteomes" id="UP000199029">
    <property type="component" value="Unassembled WGS sequence"/>
</dbReference>
<dbReference type="InterPro" id="IPR013249">
    <property type="entry name" value="RNA_pol_sigma70_r4_t2"/>
</dbReference>
<dbReference type="Pfam" id="PF08281">
    <property type="entry name" value="Sigma70_r4_2"/>
    <property type="match status" value="1"/>
</dbReference>
<dbReference type="InterPro" id="IPR014284">
    <property type="entry name" value="RNA_pol_sigma-70_dom"/>
</dbReference>
<dbReference type="InterPro" id="IPR013324">
    <property type="entry name" value="RNA_pol_sigma_r3/r4-like"/>
</dbReference>
<name>A0A1I5ZXV1_HYMAR</name>
<reference evidence="9" key="1">
    <citation type="submission" date="2016-10" db="EMBL/GenBank/DDBJ databases">
        <authorList>
            <person name="Varghese N."/>
            <person name="Submissions S."/>
        </authorList>
    </citation>
    <scope>NUCLEOTIDE SEQUENCE [LARGE SCALE GENOMIC DNA]</scope>
    <source>
        <strain evidence="9">OR362-8,ATCC BAA-1266,JCM 13504</strain>
    </source>
</reference>
<dbReference type="SUPFAM" id="SSF88946">
    <property type="entry name" value="Sigma2 domain of RNA polymerase sigma factors"/>
    <property type="match status" value="1"/>
</dbReference>
<dbReference type="PANTHER" id="PTHR43133:SF8">
    <property type="entry name" value="RNA POLYMERASE SIGMA FACTOR HI_1459-RELATED"/>
    <property type="match status" value="1"/>
</dbReference>
<keyword evidence="4" id="KW-0238">DNA-binding</keyword>
<dbReference type="InterPro" id="IPR039425">
    <property type="entry name" value="RNA_pol_sigma-70-like"/>
</dbReference>
<dbReference type="AlphaFoldDB" id="A0A1I5ZXV1"/>
<protein>
    <submittedName>
        <fullName evidence="8">RNA polymerase sigma-70 factor, ECF subfamily</fullName>
    </submittedName>
</protein>
<accession>A0A1I5ZXV1</accession>
<evidence type="ECO:0000256" key="2">
    <source>
        <dbReference type="ARBA" id="ARBA00023015"/>
    </source>
</evidence>
<sequence>MAYSLPLLLTGDPLAAPCLNGPAAAAEAALVAQLQQGSEAAFRTLVERYQDRIYRTVLSLLRSPEEAEDVAQEVFVEVHQTIGRFRGEAALSTWLYRLATSRALKHLRRAQAKKRFAYFTSLLGFGNEVLHDLPTHEHPLALLEGQQQLGLLLAHLARLPDQQKVAFTLRHEQELSYEEIAAVLNTTVPAVESLLFRARKTLRHHLQPHFRHG</sequence>
<dbReference type="PANTHER" id="PTHR43133">
    <property type="entry name" value="RNA POLYMERASE ECF-TYPE SIGMA FACTO"/>
    <property type="match status" value="1"/>
</dbReference>
<dbReference type="NCBIfam" id="TIGR02937">
    <property type="entry name" value="sigma70-ECF"/>
    <property type="match status" value="1"/>
</dbReference>
<feature type="domain" description="RNA polymerase sigma-70 region 2" evidence="6">
    <location>
        <begin position="45"/>
        <end position="111"/>
    </location>
</feature>
<dbReference type="InterPro" id="IPR036388">
    <property type="entry name" value="WH-like_DNA-bd_sf"/>
</dbReference>
<keyword evidence="3" id="KW-0731">Sigma factor</keyword>
<dbReference type="SUPFAM" id="SSF88659">
    <property type="entry name" value="Sigma3 and sigma4 domains of RNA polymerase sigma factors"/>
    <property type="match status" value="1"/>
</dbReference>
<dbReference type="Pfam" id="PF04542">
    <property type="entry name" value="Sigma70_r2"/>
    <property type="match status" value="1"/>
</dbReference>
<evidence type="ECO:0000259" key="7">
    <source>
        <dbReference type="Pfam" id="PF08281"/>
    </source>
</evidence>
<dbReference type="EMBL" id="FOXS01000004">
    <property type="protein sequence ID" value="SFQ61212.1"/>
    <property type="molecule type" value="Genomic_DNA"/>
</dbReference>
<proteinExistence type="inferred from homology"/>
<dbReference type="InterPro" id="IPR013325">
    <property type="entry name" value="RNA_pol_sigma_r2"/>
</dbReference>
<keyword evidence="9" id="KW-1185">Reference proteome</keyword>
<dbReference type="STRING" id="1227077.SAMN04515668_3293"/>
<dbReference type="GO" id="GO:0016987">
    <property type="term" value="F:sigma factor activity"/>
    <property type="evidence" value="ECO:0007669"/>
    <property type="project" value="UniProtKB-KW"/>
</dbReference>
<dbReference type="CDD" id="cd06171">
    <property type="entry name" value="Sigma70_r4"/>
    <property type="match status" value="1"/>
</dbReference>
<evidence type="ECO:0000259" key="6">
    <source>
        <dbReference type="Pfam" id="PF04542"/>
    </source>
</evidence>
<organism evidence="8 9">
    <name type="scientific">Hymenobacter arizonensis</name>
    <name type="common">Siccationidurans arizonensis</name>
    <dbReference type="NCBI Taxonomy" id="1227077"/>
    <lineage>
        <taxon>Bacteria</taxon>
        <taxon>Pseudomonadati</taxon>
        <taxon>Bacteroidota</taxon>
        <taxon>Cytophagia</taxon>
        <taxon>Cytophagales</taxon>
        <taxon>Hymenobacteraceae</taxon>
        <taxon>Hymenobacter</taxon>
    </lineage>
</organism>
<dbReference type="Gene3D" id="1.10.10.10">
    <property type="entry name" value="Winged helix-like DNA-binding domain superfamily/Winged helix DNA-binding domain"/>
    <property type="match status" value="1"/>
</dbReference>
<evidence type="ECO:0000313" key="9">
    <source>
        <dbReference type="Proteomes" id="UP000199029"/>
    </source>
</evidence>
<evidence type="ECO:0000256" key="5">
    <source>
        <dbReference type="ARBA" id="ARBA00023163"/>
    </source>
</evidence>
<dbReference type="Gene3D" id="1.10.1740.10">
    <property type="match status" value="1"/>
</dbReference>
<gene>
    <name evidence="8" type="ORF">SAMN04515668_3293</name>
</gene>
<evidence type="ECO:0000256" key="3">
    <source>
        <dbReference type="ARBA" id="ARBA00023082"/>
    </source>
</evidence>
<dbReference type="GO" id="GO:0003677">
    <property type="term" value="F:DNA binding"/>
    <property type="evidence" value="ECO:0007669"/>
    <property type="project" value="UniProtKB-KW"/>
</dbReference>
<keyword evidence="5" id="KW-0804">Transcription</keyword>
<feature type="domain" description="RNA polymerase sigma factor 70 region 4 type 2" evidence="7">
    <location>
        <begin position="152"/>
        <end position="202"/>
    </location>
</feature>
<dbReference type="GO" id="GO:0006352">
    <property type="term" value="P:DNA-templated transcription initiation"/>
    <property type="evidence" value="ECO:0007669"/>
    <property type="project" value="InterPro"/>
</dbReference>
<dbReference type="RefSeq" id="WP_234795124.1">
    <property type="nucleotide sequence ID" value="NZ_FOXS01000004.1"/>
</dbReference>
<dbReference type="InterPro" id="IPR007627">
    <property type="entry name" value="RNA_pol_sigma70_r2"/>
</dbReference>
<evidence type="ECO:0000256" key="4">
    <source>
        <dbReference type="ARBA" id="ARBA00023125"/>
    </source>
</evidence>
<keyword evidence="2" id="KW-0805">Transcription regulation</keyword>
<evidence type="ECO:0000313" key="8">
    <source>
        <dbReference type="EMBL" id="SFQ61212.1"/>
    </source>
</evidence>